<evidence type="ECO:0000313" key="2">
    <source>
        <dbReference type="Proteomes" id="UP001165101"/>
    </source>
</evidence>
<organism evidence="1 2">
    <name type="scientific">Candida boidinii</name>
    <name type="common">Yeast</name>
    <dbReference type="NCBI Taxonomy" id="5477"/>
    <lineage>
        <taxon>Eukaryota</taxon>
        <taxon>Fungi</taxon>
        <taxon>Dikarya</taxon>
        <taxon>Ascomycota</taxon>
        <taxon>Saccharomycotina</taxon>
        <taxon>Pichiomycetes</taxon>
        <taxon>Pichiales</taxon>
        <taxon>Pichiaceae</taxon>
        <taxon>Ogataea</taxon>
        <taxon>Ogataea/Candida clade</taxon>
    </lineage>
</organism>
<keyword evidence="2" id="KW-1185">Reference proteome</keyword>
<gene>
    <name evidence="1" type="ORF">Cboi01_000256300</name>
</gene>
<sequence>MGTNFLDFIKEAYRILSPRGELWISEIKSRLSDTKGEEFIQILKKFGFYHKTTNDSNKMFTEFEFFKPPIEIIKDQKRKLENKQKFIDNENEIKDENDLNLKRLKNPEGHLINSLNSNEIDIAIGLTEAFVRGLANDDEDNENYEIIGTYVDSPLCWSISTGINRDDINSIKDLQDGNKKIGVSRIGSGSYVMSYVLGIQEIFTKPFFKDFIVLNNFENLRKSVNLTQGIESSDAFMWEYFTSKKYYDNKEIKKIGEIYTPWSSWVIVIRKDLKDKDLIIKNFLKSVQEGINYFNENKNESIEFIYNNLDYSKEDAINWLKTVKFSDNVSKIEFNKNILNTINILKTANVINNDNAVDNLKRSVRME</sequence>
<dbReference type="EMBL" id="BSXV01001180">
    <property type="protein sequence ID" value="GME92043.1"/>
    <property type="molecule type" value="Genomic_DNA"/>
</dbReference>
<accession>A0ACB5TNE5</accession>
<reference evidence="1" key="1">
    <citation type="submission" date="2023-04" db="EMBL/GenBank/DDBJ databases">
        <title>Candida boidinii NBRC 1967.</title>
        <authorList>
            <person name="Ichikawa N."/>
            <person name="Sato H."/>
            <person name="Tonouchi N."/>
        </authorList>
    </citation>
    <scope>NUCLEOTIDE SEQUENCE</scope>
    <source>
        <strain evidence="1">NBRC 1967</strain>
    </source>
</reference>
<evidence type="ECO:0000313" key="1">
    <source>
        <dbReference type="EMBL" id="GME92043.1"/>
    </source>
</evidence>
<dbReference type="Proteomes" id="UP001165101">
    <property type="component" value="Unassembled WGS sequence"/>
</dbReference>
<protein>
    <submittedName>
        <fullName evidence="1">Unnamed protein product</fullName>
    </submittedName>
</protein>
<proteinExistence type="predicted"/>
<comment type="caution">
    <text evidence="1">The sequence shown here is derived from an EMBL/GenBank/DDBJ whole genome shotgun (WGS) entry which is preliminary data.</text>
</comment>
<name>A0ACB5TNE5_CANBO</name>